<dbReference type="PRINTS" id="PR00420">
    <property type="entry name" value="RNGMNOXGNASE"/>
</dbReference>
<dbReference type="InterPro" id="IPR002938">
    <property type="entry name" value="FAD-bd"/>
</dbReference>
<dbReference type="RefSeq" id="WP_142033738.1">
    <property type="nucleotide sequence ID" value="NZ_JBHTGS010000002.1"/>
</dbReference>
<dbReference type="Proteomes" id="UP000317043">
    <property type="component" value="Unassembled WGS sequence"/>
</dbReference>
<dbReference type="InterPro" id="IPR051704">
    <property type="entry name" value="FAD_aromatic-hydroxylase"/>
</dbReference>
<dbReference type="InParanoid" id="A0A543APP3"/>
<dbReference type="InterPro" id="IPR036188">
    <property type="entry name" value="FAD/NAD-bd_sf"/>
</dbReference>
<dbReference type="PANTHER" id="PTHR46865">
    <property type="entry name" value="OXIDOREDUCTASE-RELATED"/>
    <property type="match status" value="1"/>
</dbReference>
<dbReference type="Gene3D" id="3.50.50.60">
    <property type="entry name" value="FAD/NAD(P)-binding domain"/>
    <property type="match status" value="1"/>
</dbReference>
<protein>
    <submittedName>
        <fullName evidence="2">2-polyprenyl-6-methoxyphenol hydroxylase-like FAD-dependent oxidoreductase</fullName>
    </submittedName>
</protein>
<dbReference type="Pfam" id="PF01494">
    <property type="entry name" value="FAD_binding_3"/>
    <property type="match status" value="1"/>
</dbReference>
<proteinExistence type="predicted"/>
<name>A0A543APP3_9ACTN</name>
<evidence type="ECO:0000313" key="3">
    <source>
        <dbReference type="Proteomes" id="UP000317043"/>
    </source>
</evidence>
<dbReference type="SUPFAM" id="SSF51905">
    <property type="entry name" value="FAD/NAD(P)-binding domain"/>
    <property type="match status" value="1"/>
</dbReference>
<dbReference type="EMBL" id="VFOW01000001">
    <property type="protein sequence ID" value="TQL74544.1"/>
    <property type="molecule type" value="Genomic_DNA"/>
</dbReference>
<dbReference type="GO" id="GO:0071949">
    <property type="term" value="F:FAD binding"/>
    <property type="evidence" value="ECO:0007669"/>
    <property type="project" value="InterPro"/>
</dbReference>
<gene>
    <name evidence="2" type="ORF">FB566_0028</name>
</gene>
<comment type="caution">
    <text evidence="2">The sequence shown here is derived from an EMBL/GenBank/DDBJ whole genome shotgun (WGS) entry which is preliminary data.</text>
</comment>
<dbReference type="OrthoDB" id="3356051at2"/>
<dbReference type="AlphaFoldDB" id="A0A543APP3"/>
<sequence>MLTETTLTDQIAAGRHDRLRILICGAGVAGRTLTQLLRRQGLHPVLIDKAAPDAASGYMLALMPLVDPTFRTLGITDAYRDRSTPLSRYRILRHTGSPAREYRMTDLFDRYGDYRGISRGELLESLDATAATITHHTIVTAIHQTPAATTATIQHATQSVTAEFDLVVVADGINSTTRDLLWPPGDITGLDTGWGGWVTWADTDSDPDLGEELWGHGAFLGTYPVKDRLGVILCGPRDRTRIGPDEFSHRTRAGLTHISTRTDTALREVATNPEKYYWPLYDRRCARWSLGRVVALGDAAAGFLPTAGIGAAMAIESATVLAGHLDETGPEQITRQLSAYERAQRPRVQAAQDNSRSLARLMFNTSRAIAITRDIVAPIIPISAALRPIRRLLDNQPALD</sequence>
<evidence type="ECO:0000259" key="1">
    <source>
        <dbReference type="Pfam" id="PF01494"/>
    </source>
</evidence>
<organism evidence="2 3">
    <name type="scientific">Stackebrandtia endophytica</name>
    <dbReference type="NCBI Taxonomy" id="1496996"/>
    <lineage>
        <taxon>Bacteria</taxon>
        <taxon>Bacillati</taxon>
        <taxon>Actinomycetota</taxon>
        <taxon>Actinomycetes</taxon>
        <taxon>Glycomycetales</taxon>
        <taxon>Glycomycetaceae</taxon>
        <taxon>Stackebrandtia</taxon>
    </lineage>
</organism>
<evidence type="ECO:0000313" key="2">
    <source>
        <dbReference type="EMBL" id="TQL74544.1"/>
    </source>
</evidence>
<feature type="domain" description="FAD-binding" evidence="1">
    <location>
        <begin position="20"/>
        <end position="355"/>
    </location>
</feature>
<reference evidence="2 3" key="1">
    <citation type="submission" date="2019-06" db="EMBL/GenBank/DDBJ databases">
        <title>Sequencing the genomes of 1000 actinobacteria strains.</title>
        <authorList>
            <person name="Klenk H.-P."/>
        </authorList>
    </citation>
    <scope>NUCLEOTIDE SEQUENCE [LARGE SCALE GENOMIC DNA]</scope>
    <source>
        <strain evidence="2 3">DSM 45928</strain>
    </source>
</reference>
<accession>A0A543APP3</accession>
<keyword evidence="3" id="KW-1185">Reference proteome</keyword>
<dbReference type="PANTHER" id="PTHR46865:SF8">
    <property type="entry name" value="POSSIBLE OXIDOREDUCTASE"/>
    <property type="match status" value="1"/>
</dbReference>